<dbReference type="Proteomes" id="UP000001964">
    <property type="component" value="Chromosome"/>
</dbReference>
<name>Q0ATQ7_MARMM</name>
<dbReference type="Gene3D" id="3.30.530.20">
    <property type="match status" value="1"/>
</dbReference>
<dbReference type="STRING" id="394221.Mmar10_0034"/>
<dbReference type="AlphaFoldDB" id="Q0ATQ7"/>
<dbReference type="EMBL" id="CP000449">
    <property type="protein sequence ID" value="ABI64330.1"/>
    <property type="molecule type" value="Genomic_DNA"/>
</dbReference>
<dbReference type="SUPFAM" id="SSF55961">
    <property type="entry name" value="Bet v1-like"/>
    <property type="match status" value="1"/>
</dbReference>
<accession>Q0ATQ7</accession>
<evidence type="ECO:0000313" key="1">
    <source>
        <dbReference type="EMBL" id="ABI64330.1"/>
    </source>
</evidence>
<dbReference type="RefSeq" id="WP_011641977.1">
    <property type="nucleotide sequence ID" value="NC_008347.1"/>
</dbReference>
<evidence type="ECO:0000313" key="2">
    <source>
        <dbReference type="Proteomes" id="UP000001964"/>
    </source>
</evidence>
<evidence type="ECO:0008006" key="3">
    <source>
        <dbReference type="Google" id="ProtNLM"/>
    </source>
</evidence>
<dbReference type="InterPro" id="IPR023393">
    <property type="entry name" value="START-like_dom_sf"/>
</dbReference>
<gene>
    <name evidence="1" type="ordered locus">Mmar10_0034</name>
</gene>
<dbReference type="KEGG" id="mmr:Mmar10_0034"/>
<dbReference type="OrthoDB" id="3837807at2"/>
<sequence>MATDWTPPISDAAVEKATGKTWPQWRTDLDSWADGLDHPSIARTLREERGLSGWWSQMVSGTWEMMTGRRDPHQRASADGKYQASGSKTITAPPAAIEAAFELPDFAEWGPGGVFTRTSGTPGKSVNGHWSQGGRLSVWLTVRDGDTGNKTQISLSHENLETAEDCEHWKSEWRAALARLKERLEG</sequence>
<dbReference type="HOGENOM" id="CLU_109315_0_0_5"/>
<dbReference type="eggNOG" id="COG3832">
    <property type="taxonomic scope" value="Bacteria"/>
</dbReference>
<keyword evidence="2" id="KW-1185">Reference proteome</keyword>
<proteinExistence type="predicted"/>
<organism evidence="1 2">
    <name type="scientific">Maricaulis maris (strain MCS10)</name>
    <name type="common">Caulobacter maris</name>
    <dbReference type="NCBI Taxonomy" id="394221"/>
    <lineage>
        <taxon>Bacteria</taxon>
        <taxon>Pseudomonadati</taxon>
        <taxon>Pseudomonadota</taxon>
        <taxon>Alphaproteobacteria</taxon>
        <taxon>Maricaulales</taxon>
        <taxon>Maricaulaceae</taxon>
        <taxon>Maricaulis</taxon>
    </lineage>
</organism>
<reference evidence="1 2" key="1">
    <citation type="submission" date="2006-08" db="EMBL/GenBank/DDBJ databases">
        <title>Complete sequence of Maricaulis maris MCS10.</title>
        <authorList>
            <consortium name="US DOE Joint Genome Institute"/>
            <person name="Copeland A."/>
            <person name="Lucas S."/>
            <person name="Lapidus A."/>
            <person name="Barry K."/>
            <person name="Detter J.C."/>
            <person name="Glavina del Rio T."/>
            <person name="Hammon N."/>
            <person name="Israni S."/>
            <person name="Dalin E."/>
            <person name="Tice H."/>
            <person name="Pitluck S."/>
            <person name="Saunders E."/>
            <person name="Brettin T."/>
            <person name="Bruce D."/>
            <person name="Han C."/>
            <person name="Tapia R."/>
            <person name="Gilna P."/>
            <person name="Schmutz J."/>
            <person name="Larimer F."/>
            <person name="Land M."/>
            <person name="Hauser L."/>
            <person name="Kyrpides N."/>
            <person name="Mikhailova N."/>
            <person name="Viollier P."/>
            <person name="Stephens C."/>
            <person name="Richardson P."/>
        </authorList>
    </citation>
    <scope>NUCLEOTIDE SEQUENCE [LARGE SCALE GENOMIC DNA]</scope>
    <source>
        <strain evidence="1 2">MCS10</strain>
    </source>
</reference>
<protein>
    <recommendedName>
        <fullName evidence="3">Activator of Hsp90 ATPase-like protein</fullName>
    </recommendedName>
</protein>